<feature type="region of interest" description="Disordered" evidence="8">
    <location>
        <begin position="28"/>
        <end position="109"/>
    </location>
</feature>
<dbReference type="AlphaFoldDB" id="A0AAV2H142"/>
<feature type="region of interest" description="Disordered" evidence="8">
    <location>
        <begin position="181"/>
        <end position="201"/>
    </location>
</feature>
<dbReference type="Proteomes" id="UP001497497">
    <property type="component" value="Unassembled WGS sequence"/>
</dbReference>
<dbReference type="GO" id="GO:0007030">
    <property type="term" value="P:Golgi organization"/>
    <property type="evidence" value="ECO:0007669"/>
    <property type="project" value="InterPro"/>
</dbReference>
<evidence type="ECO:0000256" key="3">
    <source>
        <dbReference type="ARBA" id="ARBA00022989"/>
    </source>
</evidence>
<evidence type="ECO:0000256" key="7">
    <source>
        <dbReference type="SAM" id="Coils"/>
    </source>
</evidence>
<feature type="compositionally biased region" description="Low complexity" evidence="8">
    <location>
        <begin position="142"/>
        <end position="151"/>
    </location>
</feature>
<evidence type="ECO:0000256" key="1">
    <source>
        <dbReference type="ARBA" id="ARBA00004409"/>
    </source>
</evidence>
<evidence type="ECO:0000256" key="9">
    <source>
        <dbReference type="SAM" id="Phobius"/>
    </source>
</evidence>
<evidence type="ECO:0000313" key="11">
    <source>
        <dbReference type="Proteomes" id="UP001497497"/>
    </source>
</evidence>
<keyword evidence="4" id="KW-0333">Golgi apparatus</keyword>
<dbReference type="EMBL" id="CAXITT010000012">
    <property type="protein sequence ID" value="CAL1527095.1"/>
    <property type="molecule type" value="Genomic_DNA"/>
</dbReference>
<accession>A0AAV2H142</accession>
<keyword evidence="11" id="KW-1185">Reference proteome</keyword>
<dbReference type="PANTHER" id="PTHR13815:SF7">
    <property type="entry name" value="GOLGIN SUBFAMILY A MEMBER 5"/>
    <property type="match status" value="1"/>
</dbReference>
<evidence type="ECO:0000256" key="6">
    <source>
        <dbReference type="ARBA" id="ARBA00023136"/>
    </source>
</evidence>
<reference evidence="10 11" key="1">
    <citation type="submission" date="2024-04" db="EMBL/GenBank/DDBJ databases">
        <authorList>
            <consortium name="Genoscope - CEA"/>
            <person name="William W."/>
        </authorList>
    </citation>
    <scope>NUCLEOTIDE SEQUENCE [LARGE SCALE GENOMIC DNA]</scope>
</reference>
<feature type="transmembrane region" description="Helical" evidence="9">
    <location>
        <begin position="719"/>
        <end position="739"/>
    </location>
</feature>
<keyword evidence="5 7" id="KW-0175">Coiled coil</keyword>
<comment type="caution">
    <text evidence="10">The sequence shown here is derived from an EMBL/GenBank/DDBJ whole genome shotgun (WGS) entry which is preliminary data.</text>
</comment>
<proteinExistence type="predicted"/>
<feature type="coiled-coil region" evidence="7">
    <location>
        <begin position="625"/>
        <end position="659"/>
    </location>
</feature>
<dbReference type="GO" id="GO:0000301">
    <property type="term" value="P:retrograde transport, vesicle recycling within Golgi"/>
    <property type="evidence" value="ECO:0007669"/>
    <property type="project" value="TreeGrafter"/>
</dbReference>
<feature type="coiled-coil region" evidence="7">
    <location>
        <begin position="483"/>
        <end position="572"/>
    </location>
</feature>
<feature type="compositionally biased region" description="Low complexity" evidence="8">
    <location>
        <begin position="46"/>
        <end position="59"/>
    </location>
</feature>
<dbReference type="GO" id="GO:0031985">
    <property type="term" value="C:Golgi cisterna"/>
    <property type="evidence" value="ECO:0007669"/>
    <property type="project" value="TreeGrafter"/>
</dbReference>
<evidence type="ECO:0000256" key="5">
    <source>
        <dbReference type="ARBA" id="ARBA00023054"/>
    </source>
</evidence>
<keyword evidence="2 9" id="KW-0812">Transmembrane</keyword>
<dbReference type="InterPro" id="IPR019177">
    <property type="entry name" value="Golgin_subfamily_A_member_5"/>
</dbReference>
<evidence type="ECO:0000256" key="8">
    <source>
        <dbReference type="SAM" id="MobiDB-lite"/>
    </source>
</evidence>
<gene>
    <name evidence="10" type="ORF">GSLYS_00001272001</name>
</gene>
<feature type="compositionally biased region" description="Basic and acidic residues" evidence="8">
    <location>
        <begin position="28"/>
        <end position="37"/>
    </location>
</feature>
<feature type="region of interest" description="Disordered" evidence="8">
    <location>
        <begin position="122"/>
        <end position="166"/>
    </location>
</feature>
<keyword evidence="6 9" id="KW-0472">Membrane</keyword>
<protein>
    <recommendedName>
        <fullName evidence="12">Golgin-84</fullName>
    </recommendedName>
</protein>
<comment type="subcellular location">
    <subcellularLocation>
        <location evidence="1">Golgi apparatus membrane</location>
        <topology evidence="1">Single-pass type IV membrane protein</topology>
    </subcellularLocation>
</comment>
<feature type="compositionally biased region" description="Low complexity" evidence="8">
    <location>
        <begin position="85"/>
        <end position="101"/>
    </location>
</feature>
<organism evidence="10 11">
    <name type="scientific">Lymnaea stagnalis</name>
    <name type="common">Great pond snail</name>
    <name type="synonym">Helix stagnalis</name>
    <dbReference type="NCBI Taxonomy" id="6523"/>
    <lineage>
        <taxon>Eukaryota</taxon>
        <taxon>Metazoa</taxon>
        <taxon>Spiralia</taxon>
        <taxon>Lophotrochozoa</taxon>
        <taxon>Mollusca</taxon>
        <taxon>Gastropoda</taxon>
        <taxon>Heterobranchia</taxon>
        <taxon>Euthyneura</taxon>
        <taxon>Panpulmonata</taxon>
        <taxon>Hygrophila</taxon>
        <taxon>Lymnaeoidea</taxon>
        <taxon>Lymnaeidae</taxon>
        <taxon>Lymnaea</taxon>
    </lineage>
</organism>
<dbReference type="PANTHER" id="PTHR13815">
    <property type="entry name" value="GOLGIN-84"/>
    <property type="match status" value="1"/>
</dbReference>
<evidence type="ECO:0008006" key="12">
    <source>
        <dbReference type="Google" id="ProtNLM"/>
    </source>
</evidence>
<evidence type="ECO:0000256" key="2">
    <source>
        <dbReference type="ARBA" id="ARBA00022692"/>
    </source>
</evidence>
<dbReference type="GO" id="GO:0000139">
    <property type="term" value="C:Golgi membrane"/>
    <property type="evidence" value="ECO:0007669"/>
    <property type="project" value="UniProtKB-SubCell"/>
</dbReference>
<evidence type="ECO:0000313" key="10">
    <source>
        <dbReference type="EMBL" id="CAL1527095.1"/>
    </source>
</evidence>
<feature type="coiled-coil region" evidence="7">
    <location>
        <begin position="233"/>
        <end position="457"/>
    </location>
</feature>
<dbReference type="Pfam" id="PF09787">
    <property type="entry name" value="Golgin_A5"/>
    <property type="match status" value="1"/>
</dbReference>
<evidence type="ECO:0000256" key="4">
    <source>
        <dbReference type="ARBA" id="ARBA00023034"/>
    </source>
</evidence>
<name>A0AAV2H142_LYMST</name>
<keyword evidence="3 9" id="KW-1133">Transmembrane helix</keyword>
<sequence>MSWLAAVTGKAEDFLNKLDRSAADVLHVDDTKTKEWSPPDPTIIQSTLETSSTASLTPSQSVPTRLYNIKSESEQAVATSPHVKTSIPAQAIAPSSASQTSGKSVKKKSSDEALFDFLNSKESSEAGKKLRTPASSHHHSRQSSTSSIVSSKGAKPDSGTANVAESTTVFTPATHVKLTGSVMTSTDDDSARQDSPTNSHISADLDVIADAMKESPVGSDQSAPDSDHADLSLGQKDRQLSSLELENRLLRNEVTSLNDEMASVITRAKDAETELMRAKEKLKSHLNSASMHDQLVRELQARELDLTEALKAKDAQLAVLRVRLDEADKRVMTKEKTLEEVKLERERILKDHTDSSGLHGQALDTMKDKLEEVEAALRREQAAYKQAQLEASQRQSKLEQEQRSMAEALTAAEKKVAEERVKITELSNQLKASKAGVDSARKELSEYKDKATRILQSKEKLIASLRDGASPMGDMGGVSMLEHESLRQERDMMREELQQAKLTVDNLRVELQACQRCFLLHGLQLDSDTAQETIRSLEDSVRDEKRRREDAEQELLKQKQELQYTLEELHKQKTVFQSRISDRETEIEKLRNQLMTKSMSNSTENELESRVRSLTESLIQKQTVLEALSTEKNSLVLQLERMEHQYRELENAIPRVASSTQLVAVNDHDDDVRQRLPMFLREVATDHEVTRRMKRAANSIDGVSIRLGVFLRRYPMARVFVIVYMALLHFWVLVVMMTYQPEVHGTDYQPKPPDP</sequence>